<dbReference type="RefSeq" id="WP_095622900.1">
    <property type="nucleotide sequence ID" value="NZ_NSKB01000009.1"/>
</dbReference>
<dbReference type="EMBL" id="NSKB01000009">
    <property type="protein sequence ID" value="PAU74691.1"/>
    <property type="molecule type" value="Genomic_DNA"/>
</dbReference>
<protein>
    <recommendedName>
        <fullName evidence="3">PD-(D/E)XK nuclease superfamily protein</fullName>
    </recommendedName>
</protein>
<name>A0A2A2EMW1_9GAMM</name>
<evidence type="ECO:0008006" key="3">
    <source>
        <dbReference type="Google" id="ProtNLM"/>
    </source>
</evidence>
<organism evidence="1 2">
    <name type="scientific">Halomonas salipaludis</name>
    <dbReference type="NCBI Taxonomy" id="2032625"/>
    <lineage>
        <taxon>Bacteria</taxon>
        <taxon>Pseudomonadati</taxon>
        <taxon>Pseudomonadota</taxon>
        <taxon>Gammaproteobacteria</taxon>
        <taxon>Oceanospirillales</taxon>
        <taxon>Halomonadaceae</taxon>
        <taxon>Halomonas</taxon>
    </lineage>
</organism>
<dbReference type="Proteomes" id="UP000217771">
    <property type="component" value="Unassembled WGS sequence"/>
</dbReference>
<dbReference type="AlphaFoldDB" id="A0A2A2EMW1"/>
<evidence type="ECO:0000313" key="2">
    <source>
        <dbReference type="Proteomes" id="UP000217771"/>
    </source>
</evidence>
<gene>
    <name evidence="1" type="ORF">CK498_21455</name>
</gene>
<dbReference type="OrthoDB" id="8907997at2"/>
<reference evidence="1 2" key="1">
    <citation type="submission" date="2017-08" db="EMBL/GenBank/DDBJ databases">
        <title>Halomonas alkalisoli sp. nov., isolated from saline alkaline soil.</title>
        <authorList>
            <person name="Wang D."/>
            <person name="Zhang G."/>
        </authorList>
    </citation>
    <scope>NUCLEOTIDE SEQUENCE [LARGE SCALE GENOMIC DNA]</scope>
    <source>
        <strain evidence="1 2">WRN001</strain>
    </source>
</reference>
<proteinExistence type="predicted"/>
<comment type="caution">
    <text evidence="1">The sequence shown here is derived from an EMBL/GenBank/DDBJ whole genome shotgun (WGS) entry which is preliminary data.</text>
</comment>
<accession>A0A2A2EMW1</accession>
<sequence>MTHVETLPAALEVDVIGGLEQALKCLQERDAALLEAQANERSITARLGCHLQAVFPDWDVDCEFNCWRGPLQSRGHIVVSTTSATTEAPTIFPDLLIHRRGSGETLAVIEVLKSDAQSARHRERRKLQHCLKRLGCPHAAMIEIGVGKSRGRHHLEMLATPLHGEQGL</sequence>
<evidence type="ECO:0000313" key="1">
    <source>
        <dbReference type="EMBL" id="PAU74691.1"/>
    </source>
</evidence>
<keyword evidence="2" id="KW-1185">Reference proteome</keyword>